<dbReference type="STRING" id="1121321.SAMN04488530_10527"/>
<feature type="transmembrane region" description="Helical" evidence="1">
    <location>
        <begin position="135"/>
        <end position="158"/>
    </location>
</feature>
<keyword evidence="1" id="KW-0472">Membrane</keyword>
<dbReference type="Proteomes" id="UP000243255">
    <property type="component" value="Unassembled WGS sequence"/>
</dbReference>
<evidence type="ECO:0000256" key="1">
    <source>
        <dbReference type="SAM" id="Phobius"/>
    </source>
</evidence>
<organism evidence="2 3">
    <name type="scientific">Asaccharospora irregularis DSM 2635</name>
    <dbReference type="NCBI Taxonomy" id="1121321"/>
    <lineage>
        <taxon>Bacteria</taxon>
        <taxon>Bacillati</taxon>
        <taxon>Bacillota</taxon>
        <taxon>Clostridia</taxon>
        <taxon>Peptostreptococcales</taxon>
        <taxon>Peptostreptococcaceae</taxon>
        <taxon>Asaccharospora</taxon>
    </lineage>
</organism>
<proteinExistence type="predicted"/>
<keyword evidence="1" id="KW-0812">Transmembrane</keyword>
<keyword evidence="1" id="KW-1133">Transmembrane helix</keyword>
<dbReference type="RefSeq" id="WP_073124336.1">
    <property type="nucleotide sequence ID" value="NZ_BAABCH010000026.1"/>
</dbReference>
<dbReference type="EMBL" id="FQWX01000005">
    <property type="protein sequence ID" value="SHG66577.1"/>
    <property type="molecule type" value="Genomic_DNA"/>
</dbReference>
<evidence type="ECO:0000313" key="3">
    <source>
        <dbReference type="Proteomes" id="UP000243255"/>
    </source>
</evidence>
<evidence type="ECO:0000313" key="2">
    <source>
        <dbReference type="EMBL" id="SHG66577.1"/>
    </source>
</evidence>
<feature type="transmembrane region" description="Helical" evidence="1">
    <location>
        <begin position="6"/>
        <end position="25"/>
    </location>
</feature>
<dbReference type="AlphaFoldDB" id="A0A1M5LNC4"/>
<accession>A0A1M5LNC4</accession>
<feature type="transmembrane region" description="Helical" evidence="1">
    <location>
        <begin position="98"/>
        <end position="123"/>
    </location>
</feature>
<gene>
    <name evidence="2" type="ORF">SAMN04488530_10527</name>
</gene>
<dbReference type="Pfam" id="PF06541">
    <property type="entry name" value="ABC_trans_CmpB"/>
    <property type="match status" value="1"/>
</dbReference>
<reference evidence="3" key="1">
    <citation type="submission" date="2016-11" db="EMBL/GenBank/DDBJ databases">
        <authorList>
            <person name="Varghese N."/>
            <person name="Submissions S."/>
        </authorList>
    </citation>
    <scope>NUCLEOTIDE SEQUENCE [LARGE SCALE GENOMIC DNA]</scope>
    <source>
        <strain evidence="3">DSM 2635</strain>
    </source>
</reference>
<keyword evidence="3" id="KW-1185">Reference proteome</keyword>
<protein>
    <submittedName>
        <fullName evidence="2">Putative ABC-transporter type IV</fullName>
    </submittedName>
</protein>
<dbReference type="InterPro" id="IPR010540">
    <property type="entry name" value="CmpB_TMEM229"/>
</dbReference>
<dbReference type="OrthoDB" id="9789229at2"/>
<name>A0A1M5LNC4_9FIRM</name>
<sequence>MYILFNFFIFGILGWAIENIYSYFIHGHFQKDGFLNLPFKPMYAIAMSVLINFYSSIQNGYIFILLCAIVPTSVEYLTGKIMRSYFNKDYWDYSKCRFSIDGIICLRFSIYWTILTYIGVIYLRPLVTDRIYTFIYPYWVFLAPIIFITLFIDTLVTIRNYKLSIDIK</sequence>